<reference evidence="6 7" key="1">
    <citation type="submission" date="2019-09" db="EMBL/GenBank/DDBJ databases">
        <title>Genome sequence of Rhodovastum atsumiense, a diverse member of the Acetobacteraceae family of non-sulfur purple photosynthetic bacteria.</title>
        <authorList>
            <person name="Meyer T."/>
            <person name="Kyndt J."/>
        </authorList>
    </citation>
    <scope>NUCLEOTIDE SEQUENCE [LARGE SCALE GENOMIC DNA]</scope>
    <source>
        <strain evidence="6 7">DSM 21279</strain>
    </source>
</reference>
<keyword evidence="4" id="KW-1015">Disulfide bond</keyword>
<dbReference type="InterPro" id="IPR003782">
    <property type="entry name" value="SCO1/SenC"/>
</dbReference>
<evidence type="ECO:0000256" key="1">
    <source>
        <dbReference type="ARBA" id="ARBA00010996"/>
    </source>
</evidence>
<dbReference type="InterPro" id="IPR036249">
    <property type="entry name" value="Thioredoxin-like_sf"/>
</dbReference>
<dbReference type="GO" id="GO:0046872">
    <property type="term" value="F:metal ion binding"/>
    <property type="evidence" value="ECO:0007669"/>
    <property type="project" value="UniProtKB-KW"/>
</dbReference>
<dbReference type="PANTHER" id="PTHR12151:SF25">
    <property type="entry name" value="LINALOOL DEHYDRATASE_ISOMERASE DOMAIN-CONTAINING PROTEIN"/>
    <property type="match status" value="1"/>
</dbReference>
<evidence type="ECO:0000259" key="5">
    <source>
        <dbReference type="PROSITE" id="PS51352"/>
    </source>
</evidence>
<sequence length="207" mass="22451">MSLRIVRWIAVALTLAVLGAWGAFWLGRDGINGAVQSAGTMASAVQVGGPFQLVDHTGKPVTDTDYRGRWMLVYFGYTFCPDICPTELQTMVTALGELGPLASRVVPLFITVDPERDTAAHLAEYVQLFDERLIGLTGTPAQIAAAAKAYRVYYAKATPKDSTTYLMDHSSFIYLMGPDGTLRALFRMGTKPQELAEALRARITAGG</sequence>
<evidence type="ECO:0000313" key="7">
    <source>
        <dbReference type="Proteomes" id="UP000325255"/>
    </source>
</evidence>
<keyword evidence="7" id="KW-1185">Reference proteome</keyword>
<dbReference type="FunFam" id="3.40.30.10:FF:000013">
    <property type="entry name" value="Blast:Protein SCO1 homolog, mitochondrial"/>
    <property type="match status" value="1"/>
</dbReference>
<dbReference type="CDD" id="cd02968">
    <property type="entry name" value="SCO"/>
    <property type="match status" value="1"/>
</dbReference>
<organism evidence="6 7">
    <name type="scientific">Rhodovastum atsumiense</name>
    <dbReference type="NCBI Taxonomy" id="504468"/>
    <lineage>
        <taxon>Bacteria</taxon>
        <taxon>Pseudomonadati</taxon>
        <taxon>Pseudomonadota</taxon>
        <taxon>Alphaproteobacteria</taxon>
        <taxon>Acetobacterales</taxon>
        <taxon>Acetobacteraceae</taxon>
        <taxon>Rhodovastum</taxon>
    </lineage>
</organism>
<comment type="caution">
    <text evidence="6">The sequence shown here is derived from an EMBL/GenBank/DDBJ whole genome shotgun (WGS) entry which is preliminary data.</text>
</comment>
<dbReference type="Proteomes" id="UP000325255">
    <property type="component" value="Unassembled WGS sequence"/>
</dbReference>
<name>A0A5M6J1Y0_9PROT</name>
<dbReference type="Gene3D" id="3.40.30.10">
    <property type="entry name" value="Glutaredoxin"/>
    <property type="match status" value="1"/>
</dbReference>
<dbReference type="PROSITE" id="PS51352">
    <property type="entry name" value="THIOREDOXIN_2"/>
    <property type="match status" value="1"/>
</dbReference>
<gene>
    <name evidence="6" type="ORF">F1189_00355</name>
</gene>
<proteinExistence type="inferred from homology"/>
<dbReference type="AlphaFoldDB" id="A0A5M6J1Y0"/>
<dbReference type="InterPro" id="IPR013766">
    <property type="entry name" value="Thioredoxin_domain"/>
</dbReference>
<accession>A0A5M6J1Y0</accession>
<feature type="binding site" evidence="3">
    <location>
        <position position="84"/>
    </location>
    <ligand>
        <name>Cu cation</name>
        <dbReference type="ChEBI" id="CHEBI:23378"/>
    </ligand>
</feature>
<feature type="domain" description="Thioredoxin" evidence="5">
    <location>
        <begin position="42"/>
        <end position="204"/>
    </location>
</feature>
<evidence type="ECO:0000256" key="3">
    <source>
        <dbReference type="PIRSR" id="PIRSR603782-1"/>
    </source>
</evidence>
<dbReference type="EMBL" id="VWPK01000001">
    <property type="protein sequence ID" value="KAA5614616.1"/>
    <property type="molecule type" value="Genomic_DNA"/>
</dbReference>
<keyword evidence="2 3" id="KW-0186">Copper</keyword>
<evidence type="ECO:0000256" key="2">
    <source>
        <dbReference type="ARBA" id="ARBA00023008"/>
    </source>
</evidence>
<dbReference type="Pfam" id="PF02630">
    <property type="entry name" value="SCO1-SenC"/>
    <property type="match status" value="1"/>
</dbReference>
<protein>
    <submittedName>
        <fullName evidence="6">Redoxin domain-containing protein</fullName>
    </submittedName>
</protein>
<feature type="binding site" evidence="3">
    <location>
        <position position="169"/>
    </location>
    <ligand>
        <name>Cu cation</name>
        <dbReference type="ChEBI" id="CHEBI:23378"/>
    </ligand>
</feature>
<dbReference type="RefSeq" id="WP_150038324.1">
    <property type="nucleotide sequence ID" value="NZ_OW485601.1"/>
</dbReference>
<evidence type="ECO:0000313" key="6">
    <source>
        <dbReference type="EMBL" id="KAA5614616.1"/>
    </source>
</evidence>
<evidence type="ECO:0000256" key="4">
    <source>
        <dbReference type="PIRSR" id="PIRSR603782-2"/>
    </source>
</evidence>
<feature type="disulfide bond" description="Redox-active" evidence="4">
    <location>
        <begin position="80"/>
        <end position="84"/>
    </location>
</feature>
<comment type="similarity">
    <text evidence="1">Belongs to the SCO1/2 family.</text>
</comment>
<dbReference type="PANTHER" id="PTHR12151">
    <property type="entry name" value="ELECTRON TRANSPORT PROTIN SCO1/SENC FAMILY MEMBER"/>
    <property type="match status" value="1"/>
</dbReference>
<dbReference type="OrthoDB" id="9790194at2"/>
<dbReference type="SUPFAM" id="SSF52833">
    <property type="entry name" value="Thioredoxin-like"/>
    <property type="match status" value="1"/>
</dbReference>
<feature type="binding site" evidence="3">
    <location>
        <position position="80"/>
    </location>
    <ligand>
        <name>Cu cation</name>
        <dbReference type="ChEBI" id="CHEBI:23378"/>
    </ligand>
</feature>
<keyword evidence="3" id="KW-0479">Metal-binding</keyword>